<gene>
    <name evidence="3" type="ORF">L2716_04745</name>
</gene>
<evidence type="ECO:0000313" key="4">
    <source>
        <dbReference type="Proteomes" id="UP001649381"/>
    </source>
</evidence>
<dbReference type="InterPro" id="IPR012677">
    <property type="entry name" value="Nucleotide-bd_a/b_plait_sf"/>
</dbReference>
<evidence type="ECO:0000313" key="3">
    <source>
        <dbReference type="EMBL" id="MCF6137029.1"/>
    </source>
</evidence>
<dbReference type="CDD" id="cd00165">
    <property type="entry name" value="S4"/>
    <property type="match status" value="1"/>
</dbReference>
<dbReference type="RefSeq" id="WP_236332286.1">
    <property type="nucleotide sequence ID" value="NZ_JAKIJS010000001.1"/>
</dbReference>
<dbReference type="SUPFAM" id="SSF55174">
    <property type="entry name" value="Alpha-L RNA-binding motif"/>
    <property type="match status" value="1"/>
</dbReference>
<keyword evidence="1" id="KW-0694">RNA-binding</keyword>
<keyword evidence="4" id="KW-1185">Reference proteome</keyword>
<accession>A0ABS9GW54</accession>
<dbReference type="SMART" id="SM00363">
    <property type="entry name" value="S4"/>
    <property type="match status" value="1"/>
</dbReference>
<evidence type="ECO:0000259" key="2">
    <source>
        <dbReference type="SMART" id="SM00363"/>
    </source>
</evidence>
<dbReference type="InterPro" id="IPR048443">
    <property type="entry name" value="RqcP2_N"/>
</dbReference>
<dbReference type="PANTHER" id="PTHR13633">
    <property type="entry name" value="MITOCHONDRIAL TRANSCRIPTION RESCUE FACTOR 1"/>
    <property type="match status" value="1"/>
</dbReference>
<dbReference type="Gene3D" id="3.30.1370.160">
    <property type="match status" value="1"/>
</dbReference>
<dbReference type="PROSITE" id="PS50889">
    <property type="entry name" value="S4"/>
    <property type="match status" value="1"/>
</dbReference>
<dbReference type="Gene3D" id="3.10.290.10">
    <property type="entry name" value="RNA-binding S4 domain"/>
    <property type="match status" value="1"/>
</dbReference>
<dbReference type="Pfam" id="PF21278">
    <property type="entry name" value="YlmH_1st"/>
    <property type="match status" value="1"/>
</dbReference>
<comment type="caution">
    <text evidence="3">The sequence shown here is derived from an EMBL/GenBank/DDBJ whole genome shotgun (WGS) entry which is preliminary data.</text>
</comment>
<dbReference type="Gene3D" id="3.30.70.330">
    <property type="match status" value="1"/>
</dbReference>
<protein>
    <submittedName>
        <fullName evidence="3">RNA-binding protein</fullName>
    </submittedName>
</protein>
<evidence type="ECO:0000256" key="1">
    <source>
        <dbReference type="PROSITE-ProRule" id="PRU00182"/>
    </source>
</evidence>
<reference evidence="3 4" key="1">
    <citation type="submission" date="2022-01" db="EMBL/GenBank/DDBJ databases">
        <title>Alkalihalobacillus sp. EGI L200015, a novel bacterium isolated from a salt lake sediment.</title>
        <authorList>
            <person name="Gao L."/>
            <person name="Fang B.-Z."/>
            <person name="Li W.-J."/>
        </authorList>
    </citation>
    <scope>NUCLEOTIDE SEQUENCE [LARGE SCALE GENOMIC DNA]</scope>
    <source>
        <strain evidence="3 4">KCTC 12718</strain>
    </source>
</reference>
<feature type="domain" description="RNA-binding S4" evidence="2">
    <location>
        <begin position="181"/>
        <end position="238"/>
    </location>
</feature>
<name>A0ABS9GW54_9BACL</name>
<proteinExistence type="predicted"/>
<dbReference type="InterPro" id="IPR040591">
    <property type="entry name" value="RqcP2_RBD"/>
</dbReference>
<dbReference type="InterPro" id="IPR002942">
    <property type="entry name" value="S4_RNA-bd"/>
</dbReference>
<dbReference type="EMBL" id="JAKIJS010000001">
    <property type="protein sequence ID" value="MCF6137029.1"/>
    <property type="molecule type" value="Genomic_DNA"/>
</dbReference>
<dbReference type="Pfam" id="PF17774">
    <property type="entry name" value="YlmH_RBD"/>
    <property type="match status" value="1"/>
</dbReference>
<sequence>MSIYDHFRTEEQPFIDQVLEWRKTVIDQYRMKATDFLDPREQFILRSLIGTSDELQLDFWQGYEGAERTRALMYPVYYEPNDSDFAVKCLELEYPVKFVTLKHSDILGALMSLGVKRKKFGDILMGDGICHLVVAEEIADYVRLNLTSIGKSTVKIKELQPEHLIRPTDQWSNEQSTVSSLRLDVILSEAFRLSRSKVTPFITNKKVKLNWKTVEQPSSLLQEGDQISVRGLGRAKLITVDGQSKKGKWKITYGTKKSK</sequence>
<dbReference type="PANTHER" id="PTHR13633:SF3">
    <property type="entry name" value="MITOCHONDRIAL TRANSCRIPTION RESCUE FACTOR 1"/>
    <property type="match status" value="1"/>
</dbReference>
<dbReference type="Proteomes" id="UP001649381">
    <property type="component" value="Unassembled WGS sequence"/>
</dbReference>
<dbReference type="InterPro" id="IPR036986">
    <property type="entry name" value="S4_RNA-bd_sf"/>
</dbReference>
<dbReference type="Pfam" id="PF01479">
    <property type="entry name" value="S4"/>
    <property type="match status" value="1"/>
</dbReference>
<organism evidence="3 4">
    <name type="scientific">Pseudalkalibacillus berkeleyi</name>
    <dbReference type="NCBI Taxonomy" id="1069813"/>
    <lineage>
        <taxon>Bacteria</taxon>
        <taxon>Bacillati</taxon>
        <taxon>Bacillota</taxon>
        <taxon>Bacilli</taxon>
        <taxon>Bacillales</taxon>
        <taxon>Fictibacillaceae</taxon>
        <taxon>Pseudalkalibacillus</taxon>
    </lineage>
</organism>